<evidence type="ECO:0000256" key="10">
    <source>
        <dbReference type="ARBA" id="ARBA00041912"/>
    </source>
</evidence>
<evidence type="ECO:0000256" key="11">
    <source>
        <dbReference type="ARBA" id="ARBA00042730"/>
    </source>
</evidence>
<comment type="subcellular location">
    <subcellularLocation>
        <location evidence="1">Secreted</location>
    </subcellularLocation>
</comment>
<dbReference type="PANTHER" id="PTHR11954">
    <property type="entry name" value="D-DOPACHROME DECARBOXYLASE"/>
    <property type="match status" value="1"/>
</dbReference>
<dbReference type="PANTHER" id="PTHR11954:SF6">
    <property type="entry name" value="MACROPHAGE MIGRATION INHIBITORY FACTOR"/>
    <property type="match status" value="1"/>
</dbReference>
<sequence>MPYLNIETNVSLDHDEKERLMADSSKLLADLLQKPEGYVMISIRTDANLMFGGTTDPCAYLEFKSLGLPESSTQFFSDAITKLLGARTGIHSNRIYIEFSAPARHMWGWNGGTF</sequence>
<organism evidence="12 13">
    <name type="scientific">Candidatus Thiopontia autotrophica</name>
    <dbReference type="NCBI Taxonomy" id="2841688"/>
    <lineage>
        <taxon>Bacteria</taxon>
        <taxon>Pseudomonadati</taxon>
        <taxon>Pseudomonadota</taxon>
        <taxon>Gammaproteobacteria</taxon>
        <taxon>Candidatus Thiopontia</taxon>
    </lineage>
</organism>
<comment type="caution">
    <text evidence="12">The sequence shown here is derived from an EMBL/GenBank/DDBJ whole genome shotgun (WGS) entry which is preliminary data.</text>
</comment>
<dbReference type="EC" id="5.3.2.1" evidence="8"/>
<dbReference type="InterPro" id="IPR014347">
    <property type="entry name" value="Tautomerase/MIF_sf"/>
</dbReference>
<keyword evidence="3" id="KW-0964">Secreted</keyword>
<dbReference type="AlphaFoldDB" id="A0A8J6NWS6"/>
<dbReference type="GO" id="GO:0005125">
    <property type="term" value="F:cytokine activity"/>
    <property type="evidence" value="ECO:0007669"/>
    <property type="project" value="UniProtKB-KW"/>
</dbReference>
<dbReference type="Gene3D" id="3.30.429.10">
    <property type="entry name" value="Macrophage Migration Inhibitory Factor"/>
    <property type="match status" value="1"/>
</dbReference>
<dbReference type="GO" id="GO:0004167">
    <property type="term" value="F:dopachrome isomerase activity"/>
    <property type="evidence" value="ECO:0007669"/>
    <property type="project" value="UniProtKB-EC"/>
</dbReference>
<dbReference type="Pfam" id="PF01187">
    <property type="entry name" value="MIF"/>
    <property type="match status" value="1"/>
</dbReference>
<reference evidence="12 13" key="1">
    <citation type="submission" date="2020-08" db="EMBL/GenBank/DDBJ databases">
        <title>Bridging the membrane lipid divide: bacteria of the FCB group superphylum have the potential to synthesize archaeal ether lipids.</title>
        <authorList>
            <person name="Villanueva L."/>
            <person name="Von Meijenfeldt F.A.B."/>
            <person name="Westbye A.B."/>
            <person name="Yadav S."/>
            <person name="Hopmans E.C."/>
            <person name="Dutilh B.E."/>
            <person name="Sinninghe Damste J.S."/>
        </authorList>
    </citation>
    <scope>NUCLEOTIDE SEQUENCE [LARGE SCALE GENOMIC DNA]</scope>
    <source>
        <strain evidence="12">NIOZ-UU100</strain>
    </source>
</reference>
<comment type="catalytic activity">
    <reaction evidence="6">
        <text>L-dopachrome = 5,6-dihydroxyindole-2-carboxylate</text>
        <dbReference type="Rhea" id="RHEA:13041"/>
        <dbReference type="ChEBI" id="CHEBI:16875"/>
        <dbReference type="ChEBI" id="CHEBI:57509"/>
        <dbReference type="EC" id="5.3.3.12"/>
    </reaction>
</comment>
<keyword evidence="2" id="KW-0202">Cytokine</keyword>
<evidence type="ECO:0000256" key="2">
    <source>
        <dbReference type="ARBA" id="ARBA00022514"/>
    </source>
</evidence>
<proteinExistence type="predicted"/>
<evidence type="ECO:0000256" key="9">
    <source>
        <dbReference type="ARBA" id="ARBA00041631"/>
    </source>
</evidence>
<protein>
    <recommendedName>
        <fullName evidence="11">L-dopachrome isomerase</fullName>
        <ecNumber evidence="8">5.3.2.1</ecNumber>
        <ecNumber evidence="7">5.3.3.12</ecNumber>
    </recommendedName>
    <alternativeName>
        <fullName evidence="9">L-dopachrome tautomerase</fullName>
    </alternativeName>
    <alternativeName>
        <fullName evidence="10">Phenylpyruvate tautomerase</fullName>
    </alternativeName>
</protein>
<name>A0A8J6NWS6_9GAMM</name>
<evidence type="ECO:0000313" key="12">
    <source>
        <dbReference type="EMBL" id="MBC8519551.1"/>
    </source>
</evidence>
<comment type="catalytic activity">
    <reaction evidence="5">
        <text>3-phenylpyruvate = enol-phenylpyruvate</text>
        <dbReference type="Rhea" id="RHEA:17097"/>
        <dbReference type="ChEBI" id="CHEBI:16815"/>
        <dbReference type="ChEBI" id="CHEBI:18005"/>
        <dbReference type="EC" id="5.3.2.1"/>
    </reaction>
</comment>
<keyword evidence="4" id="KW-0413">Isomerase</keyword>
<evidence type="ECO:0000256" key="4">
    <source>
        <dbReference type="ARBA" id="ARBA00023235"/>
    </source>
</evidence>
<evidence type="ECO:0000256" key="6">
    <source>
        <dbReference type="ARBA" id="ARBA00036823"/>
    </source>
</evidence>
<gene>
    <name evidence="12" type="ORF">H8D24_03985</name>
</gene>
<evidence type="ECO:0000256" key="3">
    <source>
        <dbReference type="ARBA" id="ARBA00022525"/>
    </source>
</evidence>
<dbReference type="GO" id="GO:0050178">
    <property type="term" value="F:phenylpyruvate tautomerase activity"/>
    <property type="evidence" value="ECO:0007669"/>
    <property type="project" value="UniProtKB-EC"/>
</dbReference>
<dbReference type="EC" id="5.3.3.12" evidence="7"/>
<dbReference type="SUPFAM" id="SSF55331">
    <property type="entry name" value="Tautomerase/MIF"/>
    <property type="match status" value="1"/>
</dbReference>
<evidence type="ECO:0000313" key="13">
    <source>
        <dbReference type="Proteomes" id="UP000654401"/>
    </source>
</evidence>
<evidence type="ECO:0000256" key="5">
    <source>
        <dbReference type="ARBA" id="ARBA00036735"/>
    </source>
</evidence>
<accession>A0A8J6NWS6</accession>
<dbReference type="InterPro" id="IPR001398">
    <property type="entry name" value="Macrophage_inhib_fac"/>
</dbReference>
<dbReference type="GO" id="GO:0005615">
    <property type="term" value="C:extracellular space"/>
    <property type="evidence" value="ECO:0007669"/>
    <property type="project" value="UniProtKB-KW"/>
</dbReference>
<evidence type="ECO:0000256" key="1">
    <source>
        <dbReference type="ARBA" id="ARBA00004613"/>
    </source>
</evidence>
<evidence type="ECO:0000256" key="8">
    <source>
        <dbReference type="ARBA" id="ARBA00039086"/>
    </source>
</evidence>
<dbReference type="Proteomes" id="UP000654401">
    <property type="component" value="Unassembled WGS sequence"/>
</dbReference>
<dbReference type="EMBL" id="JACNFK010000024">
    <property type="protein sequence ID" value="MBC8519551.1"/>
    <property type="molecule type" value="Genomic_DNA"/>
</dbReference>
<evidence type="ECO:0000256" key="7">
    <source>
        <dbReference type="ARBA" id="ARBA00038932"/>
    </source>
</evidence>